<evidence type="ECO:0000313" key="1">
    <source>
        <dbReference type="EMBL" id="QFZ82861.1"/>
    </source>
</evidence>
<evidence type="ECO:0008006" key="3">
    <source>
        <dbReference type="Google" id="ProtNLM"/>
    </source>
</evidence>
<organism evidence="1 2">
    <name type="scientific">Variovorax paradoxus</name>
    <dbReference type="NCBI Taxonomy" id="34073"/>
    <lineage>
        <taxon>Bacteria</taxon>
        <taxon>Pseudomonadati</taxon>
        <taxon>Pseudomonadota</taxon>
        <taxon>Betaproteobacteria</taxon>
        <taxon>Burkholderiales</taxon>
        <taxon>Comamonadaceae</taxon>
        <taxon>Variovorax</taxon>
    </lineage>
</organism>
<dbReference type="Gene3D" id="1.20.5.340">
    <property type="match status" value="1"/>
</dbReference>
<dbReference type="RefSeq" id="WP_153281656.1">
    <property type="nucleotide sequence ID" value="NZ_CP045644.1"/>
</dbReference>
<dbReference type="InterPro" id="IPR053171">
    <property type="entry name" value="Viral_Tip_Attach_Protein"/>
</dbReference>
<dbReference type="Proteomes" id="UP000326780">
    <property type="component" value="Chromosome"/>
</dbReference>
<gene>
    <name evidence="1" type="ORF">GFK26_08860</name>
</gene>
<reference evidence="1 2" key="1">
    <citation type="submission" date="2019-10" db="EMBL/GenBank/DDBJ databases">
        <title>Complete genome sequence of Variovorax paradoxus 5C-2.</title>
        <authorList>
            <person name="Gogoleva N.E."/>
            <person name="Balkin A.S."/>
        </authorList>
    </citation>
    <scope>NUCLEOTIDE SEQUENCE [LARGE SCALE GENOMIC DNA]</scope>
    <source>
        <strain evidence="1 2">5C-2</strain>
    </source>
</reference>
<dbReference type="PANTHER" id="PTHR36251:SF2">
    <property type="entry name" value="GIFSY-2 PROPHAGE HOST SPECIFICITY PROTEIN J, PHAGE LAMBDA"/>
    <property type="match status" value="1"/>
</dbReference>
<protein>
    <recommendedName>
        <fullName evidence="3">Fibronectin type-III domain-containing protein</fullName>
    </recommendedName>
</protein>
<proteinExistence type="predicted"/>
<name>A0A5Q0LZU6_VARPD</name>
<dbReference type="PANTHER" id="PTHR36251">
    <property type="entry name" value="FELS-1 PROPHAGE HOST SPECIFICITY PROTEIN-RELATED"/>
    <property type="match status" value="1"/>
</dbReference>
<dbReference type="EMBL" id="CP045644">
    <property type="protein sequence ID" value="QFZ82861.1"/>
    <property type="molecule type" value="Genomic_DNA"/>
</dbReference>
<accession>A0A5Q0LZU6</accession>
<evidence type="ECO:0000313" key="2">
    <source>
        <dbReference type="Proteomes" id="UP000326780"/>
    </source>
</evidence>
<sequence>MSSAYASSQAKKKARQAAARKFAEDVANLRDRTATLVSSEAPWSTVYGAPARVGGAIVAVLDSGAMAHFKHIVIVFAAHECEAIDEIFIDGTSVGRPNAAGWTDGSEFQMPPLFSGWPSEGPSVNVQFHTSPGGVDTADGFLRASLHETFPDVDFWTEQHKLSGCTYAVVTLNLLFDRFQGGIPEITARIRGKKVNDPRTGQTVYSRNPALCLADFLRSESGYLAAPDQIDENALIAAANACDQQAYTATQASDALNYGNSRALYVCDGMFRSDQDRESTRQQIEDAMAGFSLESGGVWRVQAGAWSTPVLNLDDDDMLAPTAVAQTAHPGTSRFNGMRGTYVNAARNGVSEDFSPYQNANFRALDAKDKLTDMALAFTASHMRCHQIARVVVEQSRGGFVLRIHPKMLAWHLQPGDRIVLSSALYGFTNKTFRVTDWTYARNAPLSLLVIEDVPAYYDLADEVLADAAPNTNLPSPFLQPQAPFDFKVESGLSQMSVQDGGMVARARVSWAKSNELNILKSGAVEVQWRSLAPVSDWHSSQLPGDATETFLLGLSVRSLYQVRARFRTPYASSPWATAEHTLVGKGGVPGDVAGLALDVTDAGIVATWGQPIGIDLLDWSTTRVRIGASWELADEVFSAKGVAANLGWLRAGTQRVWASHGSTSNQWSVPVSASIDIAPPAQPLVNGIVWRNEVDLSWQDCKTMQPIAYYELRRGATLETSEEIGRTAERTFVRTEATGSWRYWVRAVDAGGNGSAAAYVQLTVLPGIDEALEELEQGLNEAVDELKAVDQAQGQALTKEAQDRAQALSAEAAARAAAIAAETAARSAALVSEAQQRAQQVTQVTNALTAEATTRAAADQAEITARVAAVSQEVADRKAAVTAEATTRATAITAEQSARAAALLAETNARKAAITDEATARQTADESLSSRVTTLNASLSIAQAALQTEATTRASADAAEASARQQLATQLQAADATLTAAIGNEASARSAADAAEARSRESLTVALVGATDLAATLAYVDGASLEIGFAEQSYGVWQAPALGQVGSGLIAEERQARVAADAAEVTARETLQAQLTGGYGGSDLSQVVSGLIYQERSARATSDEALAQQITLISAGVGEQFDYAKIWYFDSGLEAWTGNGTPSVAAGWIRPANHATDPFVVSPVGIAANGSTYGQIRMRVRKIGVPAWDGALSWRAASDSGFDASRRVTMTEPTYDGAGIGMVTVSPGWDVAIDQLRIELSATQTATAYFEIDWVAIGRPSPGASNAALQAEVAARASADAAQVTARENLAAQLRGAYSGNDIGALSSGLLASERDARVSADSAEVTARQQLAATVAGNKTNADAALVAEQTARANADAAEVTARQALAATVAGNLSTVNAAINAEQSARATADTAEVTARESLATQVRGAYIGTDVGAVSSGLVYSERQARIAADNAEITARTALAATVASNKTSADAALVTEQSVRATADTANANAITALQATVTGNATAGSAALQNEAVARAQADSAEAIQRQGLSVALTGVPDTSGSLDTVIGASLVNDFVGNAFEVWEKPTGPTLASGLIYEERQARITADAAEVSARQALEAVVNTNKADAAAAVTAEQSARVTADTANANAITALSATVNHTTNGLPSKASNTALTALTTRVTNAEGLITSQGDAITSINSGLELGRADSQASLTADESLANATAWRSHYGTNLATYFVTTTTGKVATTVCRSPLGGANFWNYSKSKVVIDQARTYRLTAWVRRADANGTHYWTWWRNTLGNYGNSGIAIGSLPNNVWTQISLDLLGSAFGDTSVSPGFALNHTGGTTGYSEIQGFRFEDVTDSLRITKAETTKADATAVNALTTRVTSAEGAITSQATALSNVTAKVNGNTASITATSSALATLDGKVKSTWKLNVTAGNRVSGILLDADNTESKMVVLVDKFAIAQTATGGETKYPFIVGRVDGASTIGMDGNLFVDGSIKARSLDVEQLTATISKLNYISAGQITINGNMAGTDWGYIRSTDKWYGDGRWGWILAKAPDGASFVDFTQGPCGLQMLGTPNGGDSFRLWGPGFNLDRGGLTIGQANVIDTLNIRGEAVTVPRYAVSPGNVCHLLYRNSTGQTLDVFAMGTVFLMMTGFVSIKVNGNQVWFGAGIAGSTVTGGASFQCWPGDSVIEISSTAPSGLSGSFIYAIATRR</sequence>